<evidence type="ECO:0000313" key="7">
    <source>
        <dbReference type="Proteomes" id="UP000887566"/>
    </source>
</evidence>
<keyword evidence="2" id="KW-0677">Repeat</keyword>
<keyword evidence="3 5" id="KW-0863">Zinc-finger</keyword>
<dbReference type="InterPro" id="IPR036236">
    <property type="entry name" value="Znf_C2H2_sf"/>
</dbReference>
<feature type="domain" description="C2H2-type" evidence="6">
    <location>
        <begin position="39"/>
        <end position="67"/>
    </location>
</feature>
<dbReference type="PROSITE" id="PS00028">
    <property type="entry name" value="ZINC_FINGER_C2H2_1"/>
    <property type="match status" value="5"/>
</dbReference>
<feature type="domain" description="C2H2-type" evidence="6">
    <location>
        <begin position="162"/>
        <end position="190"/>
    </location>
</feature>
<dbReference type="PROSITE" id="PS50157">
    <property type="entry name" value="ZINC_FINGER_C2H2_2"/>
    <property type="match status" value="4"/>
</dbReference>
<dbReference type="InterPro" id="IPR013087">
    <property type="entry name" value="Znf_C2H2_type"/>
</dbReference>
<reference evidence="8" key="1">
    <citation type="submission" date="2022-11" db="UniProtKB">
        <authorList>
            <consortium name="WormBaseParasite"/>
        </authorList>
    </citation>
    <scope>IDENTIFICATION</scope>
</reference>
<keyword evidence="7" id="KW-1185">Reference proteome</keyword>
<evidence type="ECO:0000256" key="1">
    <source>
        <dbReference type="ARBA" id="ARBA00022723"/>
    </source>
</evidence>
<keyword evidence="1" id="KW-0479">Metal-binding</keyword>
<dbReference type="PANTHER" id="PTHR24379">
    <property type="entry name" value="KRAB AND ZINC FINGER DOMAIN-CONTAINING"/>
    <property type="match status" value="1"/>
</dbReference>
<dbReference type="SMART" id="SM00355">
    <property type="entry name" value="ZnF_C2H2"/>
    <property type="match status" value="7"/>
</dbReference>
<sequence length="267" mass="29986">MKAESATGSVAISVVVKNETPSPATTPSPAVSSGSNKRHPCPHCDACFTFPNKLRLHVSRRHSGAHRCGKDGCSLTFDSFNDLRAHHKAYHRIRHTCSECRFVADRPALLRKHVETCHNNGVVCPIPTCGKRMAQRQLKNHLSTEHADVVAASTTNDENLPFQCERCQKRFRTRRNATKHFARAHAEKQPEKIARPRKFVCSRANCGKTFTTPQALDDHINSHEGVSPWLCNFCKRCFAARARLAVHLRKYHLISIQEVNPLRGNVS</sequence>
<evidence type="ECO:0000256" key="5">
    <source>
        <dbReference type="PROSITE-ProRule" id="PRU00042"/>
    </source>
</evidence>
<feature type="domain" description="C2H2-type" evidence="6">
    <location>
        <begin position="199"/>
        <end position="228"/>
    </location>
</feature>
<evidence type="ECO:0000256" key="2">
    <source>
        <dbReference type="ARBA" id="ARBA00022737"/>
    </source>
</evidence>
<name>A0A914WX15_9BILA</name>
<evidence type="ECO:0000256" key="3">
    <source>
        <dbReference type="ARBA" id="ARBA00022771"/>
    </source>
</evidence>
<dbReference type="PANTHER" id="PTHR24379:SF121">
    <property type="entry name" value="C2H2-TYPE DOMAIN-CONTAINING PROTEIN"/>
    <property type="match status" value="1"/>
</dbReference>
<accession>A0A914WX15</accession>
<dbReference type="Proteomes" id="UP000887566">
    <property type="component" value="Unplaced"/>
</dbReference>
<dbReference type="WBParaSite" id="PSAMB.scaffold5726size12572.g27333.t1">
    <property type="protein sequence ID" value="PSAMB.scaffold5726size12572.g27333.t1"/>
    <property type="gene ID" value="PSAMB.scaffold5726size12572.g27333"/>
</dbReference>
<dbReference type="AlphaFoldDB" id="A0A914WX15"/>
<evidence type="ECO:0000259" key="6">
    <source>
        <dbReference type="PROSITE" id="PS50157"/>
    </source>
</evidence>
<protein>
    <submittedName>
        <fullName evidence="8">C2H2-type domain-containing protein</fullName>
    </submittedName>
</protein>
<dbReference type="Pfam" id="PF00096">
    <property type="entry name" value="zf-C2H2"/>
    <property type="match status" value="2"/>
</dbReference>
<evidence type="ECO:0000313" key="8">
    <source>
        <dbReference type="WBParaSite" id="PSAMB.scaffold5726size12572.g27333.t1"/>
    </source>
</evidence>
<organism evidence="7 8">
    <name type="scientific">Plectus sambesii</name>
    <dbReference type="NCBI Taxonomy" id="2011161"/>
    <lineage>
        <taxon>Eukaryota</taxon>
        <taxon>Metazoa</taxon>
        <taxon>Ecdysozoa</taxon>
        <taxon>Nematoda</taxon>
        <taxon>Chromadorea</taxon>
        <taxon>Plectida</taxon>
        <taxon>Plectina</taxon>
        <taxon>Plectoidea</taxon>
        <taxon>Plectidae</taxon>
        <taxon>Plectus</taxon>
    </lineage>
</organism>
<keyword evidence="4" id="KW-0862">Zinc</keyword>
<evidence type="ECO:0000256" key="4">
    <source>
        <dbReference type="ARBA" id="ARBA00022833"/>
    </source>
</evidence>
<feature type="domain" description="C2H2-type" evidence="6">
    <location>
        <begin position="229"/>
        <end position="252"/>
    </location>
</feature>
<proteinExistence type="predicted"/>
<dbReference type="SUPFAM" id="SSF57667">
    <property type="entry name" value="beta-beta-alpha zinc fingers"/>
    <property type="match status" value="2"/>
</dbReference>
<dbReference type="SUPFAM" id="SSF49599">
    <property type="entry name" value="TRAF domain-like"/>
    <property type="match status" value="1"/>
</dbReference>
<dbReference type="Gene3D" id="3.30.160.60">
    <property type="entry name" value="Classic Zinc Finger"/>
    <property type="match status" value="4"/>
</dbReference>
<dbReference type="GO" id="GO:0008270">
    <property type="term" value="F:zinc ion binding"/>
    <property type="evidence" value="ECO:0007669"/>
    <property type="project" value="UniProtKB-KW"/>
</dbReference>